<reference evidence="8" key="1">
    <citation type="submission" date="2017-09" db="EMBL/GenBank/DDBJ databases">
        <title>Depth-based differentiation of microbial function through sediment-hosted aquifers and enrichment of novel symbionts in the deep terrestrial subsurface.</title>
        <authorList>
            <person name="Probst A.J."/>
            <person name="Ladd B."/>
            <person name="Jarett J.K."/>
            <person name="Geller-Mcgrath D.E."/>
            <person name="Sieber C.M.K."/>
            <person name="Emerson J.B."/>
            <person name="Anantharaman K."/>
            <person name="Thomas B.C."/>
            <person name="Malmstrom R."/>
            <person name="Stieglmeier M."/>
            <person name="Klingl A."/>
            <person name="Woyke T."/>
            <person name="Ryan C.M."/>
            <person name="Banfield J.F."/>
        </authorList>
    </citation>
    <scope>NUCLEOTIDE SEQUENCE [LARGE SCALE GENOMIC DNA]</scope>
</reference>
<dbReference type="SMART" id="SM00271">
    <property type="entry name" value="DnaJ"/>
    <property type="match status" value="1"/>
</dbReference>
<dbReference type="InterPro" id="IPR001623">
    <property type="entry name" value="DnaJ_domain"/>
</dbReference>
<keyword evidence="2" id="KW-0677">Repeat</keyword>
<dbReference type="InterPro" id="IPR002939">
    <property type="entry name" value="DnaJ_C"/>
</dbReference>
<evidence type="ECO:0000256" key="2">
    <source>
        <dbReference type="ARBA" id="ARBA00022737"/>
    </source>
</evidence>
<dbReference type="PROSITE" id="PS00636">
    <property type="entry name" value="DNAJ_1"/>
    <property type="match status" value="1"/>
</dbReference>
<keyword evidence="1" id="KW-0479">Metal-binding</keyword>
<dbReference type="PRINTS" id="PR00625">
    <property type="entry name" value="JDOMAIN"/>
</dbReference>
<dbReference type="InterPro" id="IPR018253">
    <property type="entry name" value="DnaJ_domain_CS"/>
</dbReference>
<evidence type="ECO:0000256" key="1">
    <source>
        <dbReference type="ARBA" id="ARBA00022723"/>
    </source>
</evidence>
<dbReference type="FunFam" id="2.60.260.20:FF:000005">
    <property type="entry name" value="Chaperone protein dnaJ 1, mitochondrial"/>
    <property type="match status" value="1"/>
</dbReference>
<accession>A0A2M7BFY4</accession>
<dbReference type="PANTHER" id="PTHR43096:SF48">
    <property type="entry name" value="CHAPERONE PROTEIN DNAJ"/>
    <property type="match status" value="1"/>
</dbReference>
<dbReference type="PANTHER" id="PTHR43096">
    <property type="entry name" value="DNAJ HOMOLOG 1, MITOCHONDRIAL-RELATED"/>
    <property type="match status" value="1"/>
</dbReference>
<evidence type="ECO:0000313" key="7">
    <source>
        <dbReference type="EMBL" id="PIV02035.1"/>
    </source>
</evidence>
<proteinExistence type="predicted"/>
<dbReference type="CDD" id="cd06257">
    <property type="entry name" value="DnaJ"/>
    <property type="match status" value="1"/>
</dbReference>
<dbReference type="SUPFAM" id="SSF49493">
    <property type="entry name" value="HSP40/DnaJ peptide-binding domain"/>
    <property type="match status" value="2"/>
</dbReference>
<gene>
    <name evidence="7" type="ORF">COS55_00415</name>
</gene>
<dbReference type="Pfam" id="PF01556">
    <property type="entry name" value="DnaJ_C"/>
    <property type="match status" value="1"/>
</dbReference>
<evidence type="ECO:0000259" key="6">
    <source>
        <dbReference type="PROSITE" id="PS50076"/>
    </source>
</evidence>
<dbReference type="GO" id="GO:0042026">
    <property type="term" value="P:protein refolding"/>
    <property type="evidence" value="ECO:0007669"/>
    <property type="project" value="TreeGrafter"/>
</dbReference>
<dbReference type="Pfam" id="PF00226">
    <property type="entry name" value="DnaJ"/>
    <property type="match status" value="1"/>
</dbReference>
<keyword evidence="3" id="KW-0863">Zinc-finger</keyword>
<protein>
    <recommendedName>
        <fullName evidence="6">J domain-containing protein</fullName>
    </recommendedName>
</protein>
<dbReference type="Proteomes" id="UP000230399">
    <property type="component" value="Unassembled WGS sequence"/>
</dbReference>
<dbReference type="CDD" id="cd10747">
    <property type="entry name" value="DnaJ_C"/>
    <property type="match status" value="1"/>
</dbReference>
<evidence type="ECO:0000256" key="4">
    <source>
        <dbReference type="ARBA" id="ARBA00022833"/>
    </source>
</evidence>
<dbReference type="SUPFAM" id="SSF46565">
    <property type="entry name" value="Chaperone J-domain"/>
    <property type="match status" value="1"/>
</dbReference>
<comment type="caution">
    <text evidence="7">The sequence shown here is derived from an EMBL/GenBank/DDBJ whole genome shotgun (WGS) entry which is preliminary data.</text>
</comment>
<evidence type="ECO:0000256" key="5">
    <source>
        <dbReference type="ARBA" id="ARBA00023186"/>
    </source>
</evidence>
<dbReference type="GO" id="GO:0008270">
    <property type="term" value="F:zinc ion binding"/>
    <property type="evidence" value="ECO:0007669"/>
    <property type="project" value="UniProtKB-KW"/>
</dbReference>
<dbReference type="InterPro" id="IPR036869">
    <property type="entry name" value="J_dom_sf"/>
</dbReference>
<keyword evidence="4" id="KW-0862">Zinc</keyword>
<dbReference type="InterPro" id="IPR008971">
    <property type="entry name" value="HSP40/DnaJ_pept-bd"/>
</dbReference>
<dbReference type="EMBL" id="PEVD01000009">
    <property type="protein sequence ID" value="PIV02035.1"/>
    <property type="molecule type" value="Genomic_DNA"/>
</dbReference>
<dbReference type="AlphaFoldDB" id="A0A2M7BFY4"/>
<dbReference type="Gene3D" id="1.10.287.110">
    <property type="entry name" value="DnaJ domain"/>
    <property type="match status" value="1"/>
</dbReference>
<dbReference type="GO" id="GO:0051082">
    <property type="term" value="F:unfolded protein binding"/>
    <property type="evidence" value="ECO:0007669"/>
    <property type="project" value="InterPro"/>
</dbReference>
<dbReference type="Gene3D" id="2.60.260.20">
    <property type="entry name" value="Urease metallochaperone UreE, N-terminal domain"/>
    <property type="match status" value="2"/>
</dbReference>
<organism evidence="7 8">
    <name type="scientific">Candidatus Shapirobacteria bacterium CG03_land_8_20_14_0_80_40_19</name>
    <dbReference type="NCBI Taxonomy" id="1974880"/>
    <lineage>
        <taxon>Bacteria</taxon>
        <taxon>Candidatus Shapironibacteriota</taxon>
    </lineage>
</organism>
<evidence type="ECO:0000313" key="8">
    <source>
        <dbReference type="Proteomes" id="UP000230399"/>
    </source>
</evidence>
<keyword evidence="5" id="KW-0143">Chaperone</keyword>
<feature type="domain" description="J" evidence="6">
    <location>
        <begin position="6"/>
        <end position="70"/>
    </location>
</feature>
<name>A0A2M7BFY4_9BACT</name>
<evidence type="ECO:0000256" key="3">
    <source>
        <dbReference type="ARBA" id="ARBA00022771"/>
    </source>
</evidence>
<dbReference type="PROSITE" id="PS50076">
    <property type="entry name" value="DNAJ_2"/>
    <property type="match status" value="1"/>
</dbReference>
<dbReference type="GO" id="GO:0005737">
    <property type="term" value="C:cytoplasm"/>
    <property type="evidence" value="ECO:0007669"/>
    <property type="project" value="TreeGrafter"/>
</dbReference>
<sequence>MPNKRDYYEILGVSKSASEAELKAAYRKQALAWHPDRNKSKEAETKFKEINEAYEILSDREKRAAYDQFGHAAFEPGGGFGGSQGPFGGQSQNYQQGPFSYSYTTYDGGQGPDIGFDFGGFSDPFEIFAQFFGGASPFGGRQTSRKPRYGIGLSFMEAAKGCEKEVSLEGKRKKIKIPAGVDDGSVVQFPDFYLTVDVKPDKTFRREGLDVYVEKEISFSQAVLGAIIEVPALEGNIGLKVRPGTQPGTMVRLGGKGIKNPRGSGQGDEYIRLKVTVPSRLSRRQKEILEEFEEN</sequence>